<reference evidence="2 3" key="1">
    <citation type="submission" date="2016-08" db="EMBL/GenBank/DDBJ databases">
        <title>New Insights into Marine Group III Euryarchaeota, from dark to light.</title>
        <authorList>
            <person name="Haro-Moreno J.M."/>
            <person name="Rodriguez-Valera F."/>
            <person name="Lopez-Garcia P."/>
            <person name="Moreira D."/>
            <person name="Martin-Cuadrado A.B."/>
        </authorList>
    </citation>
    <scope>NUCLEOTIDE SEQUENCE [LARGE SCALE GENOMIC DNA]</scope>
    <source>
        <strain evidence="2">CG-Epi3</strain>
    </source>
</reference>
<comment type="caution">
    <text evidence="2">The sequence shown here is derived from an EMBL/GenBank/DDBJ whole genome shotgun (WGS) entry which is preliminary data.</text>
</comment>
<feature type="transmembrane region" description="Helical" evidence="1">
    <location>
        <begin position="38"/>
        <end position="58"/>
    </location>
</feature>
<organism evidence="2 3">
    <name type="scientific">Marine Group III euryarchaeote CG-Epi3</name>
    <dbReference type="NCBI Taxonomy" id="1888997"/>
    <lineage>
        <taxon>Archaea</taxon>
        <taxon>Methanobacteriati</taxon>
        <taxon>Thermoplasmatota</taxon>
        <taxon>Thermoplasmata</taxon>
        <taxon>Candidatus Thermoprofundales</taxon>
    </lineage>
</organism>
<keyword evidence="1" id="KW-0472">Membrane</keyword>
<evidence type="ECO:0000313" key="2">
    <source>
        <dbReference type="EMBL" id="OIR23316.1"/>
    </source>
</evidence>
<gene>
    <name evidence="2" type="ORF">BEU00_03115</name>
</gene>
<accession>A0A1J5UBM3</accession>
<name>A0A1J5UBM3_9ARCH</name>
<evidence type="ECO:0000313" key="3">
    <source>
        <dbReference type="Proteomes" id="UP000183138"/>
    </source>
</evidence>
<dbReference type="EMBL" id="MIYY01000013">
    <property type="protein sequence ID" value="OIR23316.1"/>
    <property type="molecule type" value="Genomic_DNA"/>
</dbReference>
<keyword evidence="1" id="KW-1133">Transmembrane helix</keyword>
<dbReference type="AlphaFoldDB" id="A0A1J5UBM3"/>
<keyword evidence="1" id="KW-0812">Transmembrane</keyword>
<dbReference type="Proteomes" id="UP000183138">
    <property type="component" value="Unassembled WGS sequence"/>
</dbReference>
<evidence type="ECO:0000256" key="1">
    <source>
        <dbReference type="SAM" id="Phobius"/>
    </source>
</evidence>
<proteinExistence type="predicted"/>
<protein>
    <submittedName>
        <fullName evidence="2">Uncharacterized protein</fullName>
    </submittedName>
</protein>
<sequence length="77" mass="8304">MADDNEMQDFTGYQKARILPLNKAEESLLPGWANTPQMAVLMLNLTIILLGLIVSLTVSDVASGDGNSTILSFFGKC</sequence>